<gene>
    <name evidence="1" type="ORF">Q765_00925</name>
</gene>
<sequence>MKYILILLFFIFIYGCEKTKKESHSFKQVSVVSGDKNANPVIDKNVLIAGADNVEVISYALRYKWDTINDGDDDVVRIKPILKNKKLNVSPAGIKDRVILNEKLRQRLFNFLFIEKCPKNYSVASCYDPRHCILFYNRKKEIFATIEVCLGCSTSYGSEGLNYNEMCIERMSILHKIFEDAGVKYFGENEKL</sequence>
<reference evidence="1 2" key="1">
    <citation type="submission" date="2013-09" db="EMBL/GenBank/DDBJ databases">
        <authorList>
            <person name="Zeng Z."/>
            <person name="Chen C."/>
        </authorList>
    </citation>
    <scope>NUCLEOTIDE SEQUENCE [LARGE SCALE GENOMIC DNA]</scope>
    <source>
        <strain evidence="1 2">WB 3.3-2</strain>
    </source>
</reference>
<dbReference type="AlphaFoldDB" id="A0A0A2MA27"/>
<evidence type="ECO:0000313" key="1">
    <source>
        <dbReference type="EMBL" id="KGO88501.1"/>
    </source>
</evidence>
<accession>A0A0A2MA27</accession>
<dbReference type="EMBL" id="JRLX01000001">
    <property type="protein sequence ID" value="KGO88501.1"/>
    <property type="molecule type" value="Genomic_DNA"/>
</dbReference>
<name>A0A0A2MA27_9FLAO</name>
<dbReference type="Proteomes" id="UP000030152">
    <property type="component" value="Unassembled WGS sequence"/>
</dbReference>
<evidence type="ECO:0000313" key="2">
    <source>
        <dbReference type="Proteomes" id="UP000030152"/>
    </source>
</evidence>
<dbReference type="RefSeq" id="WP_035641783.1">
    <property type="nucleotide sequence ID" value="NZ_JRLX01000001.1"/>
</dbReference>
<evidence type="ECO:0008006" key="3">
    <source>
        <dbReference type="Google" id="ProtNLM"/>
    </source>
</evidence>
<dbReference type="STRING" id="1121895.GCA_000378485_00391"/>
<protein>
    <recommendedName>
        <fullName evidence="3">Lipoprotein</fullName>
    </recommendedName>
</protein>
<comment type="caution">
    <text evidence="1">The sequence shown here is derived from an EMBL/GenBank/DDBJ whole genome shotgun (WGS) entry which is preliminary data.</text>
</comment>
<keyword evidence="2" id="KW-1185">Reference proteome</keyword>
<dbReference type="PROSITE" id="PS51257">
    <property type="entry name" value="PROKAR_LIPOPROTEIN"/>
    <property type="match status" value="1"/>
</dbReference>
<proteinExistence type="predicted"/>
<dbReference type="eggNOG" id="ENOG502ZIZ3">
    <property type="taxonomic scope" value="Bacteria"/>
</dbReference>
<organism evidence="1 2">
    <name type="scientific">Flavobacterium rivuli WB 3.3-2 = DSM 21788</name>
    <dbReference type="NCBI Taxonomy" id="1121895"/>
    <lineage>
        <taxon>Bacteria</taxon>
        <taxon>Pseudomonadati</taxon>
        <taxon>Bacteroidota</taxon>
        <taxon>Flavobacteriia</taxon>
        <taxon>Flavobacteriales</taxon>
        <taxon>Flavobacteriaceae</taxon>
        <taxon>Flavobacterium</taxon>
    </lineage>
</organism>